<gene>
    <name evidence="1" type="ORF">KQ657_003662</name>
</gene>
<evidence type="ECO:0008006" key="3">
    <source>
        <dbReference type="Google" id="ProtNLM"/>
    </source>
</evidence>
<name>A0A9P7VCT6_9ASCO</name>
<evidence type="ECO:0000313" key="1">
    <source>
        <dbReference type="EMBL" id="KAG7195141.1"/>
    </source>
</evidence>
<dbReference type="PANTHER" id="PTHR13271">
    <property type="entry name" value="UNCHARACTERIZED PUTATIVE METHYLTRANSFERASE"/>
    <property type="match status" value="1"/>
</dbReference>
<dbReference type="GO" id="GO:0005634">
    <property type="term" value="C:nucleus"/>
    <property type="evidence" value="ECO:0007669"/>
    <property type="project" value="TreeGrafter"/>
</dbReference>
<dbReference type="Gene3D" id="3.90.1410.10">
    <property type="entry name" value="set domain protein methyltransferase, domain 1"/>
    <property type="match status" value="1"/>
</dbReference>
<proteinExistence type="predicted"/>
<dbReference type="PANTHER" id="PTHR13271:SF147">
    <property type="entry name" value="PROTEIN-LYSINE N-METHYLTRANSFERASE EFM1-RELATED"/>
    <property type="match status" value="1"/>
</dbReference>
<dbReference type="RefSeq" id="XP_043050688.1">
    <property type="nucleotide sequence ID" value="XM_043194364.1"/>
</dbReference>
<dbReference type="AlphaFoldDB" id="A0A9P7VCT6"/>
<comment type="caution">
    <text evidence="1">The sequence shown here is derived from an EMBL/GenBank/DDBJ whole genome shotgun (WGS) entry which is preliminary data.</text>
</comment>
<organism evidence="1 2">
    <name type="scientific">Scheffersomyces spartinae</name>
    <dbReference type="NCBI Taxonomy" id="45513"/>
    <lineage>
        <taxon>Eukaryota</taxon>
        <taxon>Fungi</taxon>
        <taxon>Dikarya</taxon>
        <taxon>Ascomycota</taxon>
        <taxon>Saccharomycotina</taxon>
        <taxon>Pichiomycetes</taxon>
        <taxon>Debaryomycetaceae</taxon>
        <taxon>Scheffersomyces</taxon>
    </lineage>
</organism>
<dbReference type="OrthoDB" id="42889at2759"/>
<dbReference type="InterPro" id="IPR050600">
    <property type="entry name" value="SETD3_SETD6_MTase"/>
</dbReference>
<evidence type="ECO:0000313" key="2">
    <source>
        <dbReference type="Proteomes" id="UP000790833"/>
    </source>
</evidence>
<keyword evidence="2" id="KW-1185">Reference proteome</keyword>
<accession>A0A9P7VCT6</accession>
<reference evidence="1" key="1">
    <citation type="submission" date="2021-03" db="EMBL/GenBank/DDBJ databases">
        <authorList>
            <person name="Palmer J.M."/>
        </authorList>
    </citation>
    <scope>NUCLEOTIDE SEQUENCE</scope>
    <source>
        <strain evidence="1">ARV_011</strain>
    </source>
</reference>
<dbReference type="EMBL" id="JAHMUF010000004">
    <property type="protein sequence ID" value="KAG7195141.1"/>
    <property type="molecule type" value="Genomic_DNA"/>
</dbReference>
<dbReference type="GO" id="GO:0016279">
    <property type="term" value="F:protein-lysine N-methyltransferase activity"/>
    <property type="evidence" value="ECO:0007669"/>
    <property type="project" value="TreeGrafter"/>
</dbReference>
<dbReference type="GeneID" id="66117036"/>
<sequence length="603" mass="69512">MSEEINKLVTWAKLKGAVISNNVGFGYLEAGYIGAVYNDSDGIDNGTPTMKIPFEALITIDKAIEYFGDWARPVHSKTSNVNAILKLYLSKLRSEPQNEFKAFVDLLPKSEQIGTPYCWDGEHKALLKGTNLGNSLKDNITVLIEEWWQVINMIPESVAKPEEHFINMKFYYEYKFYTDDDIYKYFAVDVDTKNWTSFPNYLWASLILKSRSFPYYLFAKHVSRKVAPDEAVLIPVIDLTNHNPKAKVTWLVDETDGSFTLQCENPERVQGCELYNNYGMKGNEELLLAYGFCLEDNTADSAALKIKVPMELLSELELQGVKLPTMNDYTTAVHRSENVEDNDEKAVNKYSQYQDGLLFFITKTHIPDSLILLFQLLMKNKYETKLSLRMRLSGLNQLRQAIESKLVILENVALPTDKNKNDIQLKNIGIYLKSQKSIMSSAIKNIKRQEKTLLAEHKSQLISLKSVWKKDLPFQRSLLLALGVTSFEQMVEAQFQDQCWLLWLIRCYNRKEYDLTEDEVFLPEWIHDYFVRVVSETTIQPSEVIQYKELYQGLIPELNRMVPDVYNVGRWTVDELIISAKVLDLISFTRGKEQECILVAPTQ</sequence>
<protein>
    <recommendedName>
        <fullName evidence="3">SET domain-containing protein</fullName>
    </recommendedName>
</protein>
<dbReference type="InterPro" id="IPR046341">
    <property type="entry name" value="SET_dom_sf"/>
</dbReference>
<dbReference type="SUPFAM" id="SSF82199">
    <property type="entry name" value="SET domain"/>
    <property type="match status" value="1"/>
</dbReference>
<dbReference type="Proteomes" id="UP000790833">
    <property type="component" value="Unassembled WGS sequence"/>
</dbReference>